<feature type="compositionally biased region" description="Polar residues" evidence="2">
    <location>
        <begin position="1120"/>
        <end position="1131"/>
    </location>
</feature>
<dbReference type="Gene3D" id="1.20.1260.60">
    <property type="entry name" value="Vacuolar protein sorting-associated protein Ist1"/>
    <property type="match status" value="1"/>
</dbReference>
<feature type="compositionally biased region" description="Low complexity" evidence="2">
    <location>
        <begin position="1012"/>
        <end position="1022"/>
    </location>
</feature>
<dbReference type="RefSeq" id="XP_047783741.1">
    <property type="nucleotide sequence ID" value="XM_047928419.1"/>
</dbReference>
<dbReference type="InterPro" id="IPR035969">
    <property type="entry name" value="Rab-GAP_TBC_sf"/>
</dbReference>
<comment type="caution">
    <text evidence="4">The sequence shown here is derived from an EMBL/GenBank/DDBJ whole genome shotgun (WGS) entry which is preliminary data.</text>
</comment>
<feature type="compositionally biased region" description="Acidic residues" evidence="2">
    <location>
        <begin position="672"/>
        <end position="686"/>
    </location>
</feature>
<proteinExistence type="inferred from homology"/>
<evidence type="ECO:0000313" key="4">
    <source>
        <dbReference type="EMBL" id="KAH9842694.1"/>
    </source>
</evidence>
<dbReference type="EMBL" id="JADCUA010000002">
    <property type="protein sequence ID" value="KAH9842694.1"/>
    <property type="molecule type" value="Genomic_DNA"/>
</dbReference>
<name>A0ABQ8KVY7_9APHY</name>
<accession>A0ABQ8KVY7</accession>
<feature type="compositionally biased region" description="Basic and acidic residues" evidence="2">
    <location>
        <begin position="1095"/>
        <end position="1107"/>
    </location>
</feature>
<feature type="compositionally biased region" description="Polar residues" evidence="2">
    <location>
        <begin position="883"/>
        <end position="917"/>
    </location>
</feature>
<dbReference type="Proteomes" id="UP000814176">
    <property type="component" value="Unassembled WGS sequence"/>
</dbReference>
<dbReference type="InterPro" id="IPR000195">
    <property type="entry name" value="Rab-GAP-TBC_dom"/>
</dbReference>
<evidence type="ECO:0000256" key="1">
    <source>
        <dbReference type="ARBA" id="ARBA00005536"/>
    </source>
</evidence>
<feature type="domain" description="Rab-GAP TBC" evidence="3">
    <location>
        <begin position="209"/>
        <end position="541"/>
    </location>
</feature>
<feature type="compositionally biased region" description="Acidic residues" evidence="2">
    <location>
        <begin position="352"/>
        <end position="367"/>
    </location>
</feature>
<feature type="compositionally biased region" description="Basic and acidic residues" evidence="2">
    <location>
        <begin position="820"/>
        <end position="829"/>
    </location>
</feature>
<dbReference type="PROSITE" id="PS50086">
    <property type="entry name" value="TBC_RABGAP"/>
    <property type="match status" value="1"/>
</dbReference>
<dbReference type="Pfam" id="PF00566">
    <property type="entry name" value="RabGAP-TBC"/>
    <property type="match status" value="1"/>
</dbReference>
<feature type="compositionally biased region" description="Polar residues" evidence="2">
    <location>
        <begin position="1179"/>
        <end position="1200"/>
    </location>
</feature>
<dbReference type="InterPro" id="IPR042277">
    <property type="entry name" value="IST1-like"/>
</dbReference>
<feature type="compositionally biased region" description="Polar residues" evidence="2">
    <location>
        <begin position="969"/>
        <end position="991"/>
    </location>
</feature>
<reference evidence="4 5" key="1">
    <citation type="journal article" date="2021" name="Environ. Microbiol.">
        <title>Gene family expansions and transcriptome signatures uncover fungal adaptations to wood decay.</title>
        <authorList>
            <person name="Hage H."/>
            <person name="Miyauchi S."/>
            <person name="Viragh M."/>
            <person name="Drula E."/>
            <person name="Min B."/>
            <person name="Chaduli D."/>
            <person name="Navarro D."/>
            <person name="Favel A."/>
            <person name="Norest M."/>
            <person name="Lesage-Meessen L."/>
            <person name="Balint B."/>
            <person name="Merenyi Z."/>
            <person name="de Eugenio L."/>
            <person name="Morin E."/>
            <person name="Martinez A.T."/>
            <person name="Baldrian P."/>
            <person name="Stursova M."/>
            <person name="Martinez M.J."/>
            <person name="Novotny C."/>
            <person name="Magnuson J.K."/>
            <person name="Spatafora J.W."/>
            <person name="Maurice S."/>
            <person name="Pangilinan J."/>
            <person name="Andreopoulos W."/>
            <person name="LaButti K."/>
            <person name="Hundley H."/>
            <person name="Na H."/>
            <person name="Kuo A."/>
            <person name="Barry K."/>
            <person name="Lipzen A."/>
            <person name="Henrissat B."/>
            <person name="Riley R."/>
            <person name="Ahrendt S."/>
            <person name="Nagy L.G."/>
            <person name="Grigoriev I.V."/>
            <person name="Martin F."/>
            <person name="Rosso M.N."/>
        </authorList>
    </citation>
    <scope>NUCLEOTIDE SEQUENCE [LARGE SCALE GENOMIC DNA]</scope>
    <source>
        <strain evidence="4 5">CIRM-BRFM 1785</strain>
    </source>
</reference>
<organism evidence="4 5">
    <name type="scientific">Rhodofomes roseus</name>
    <dbReference type="NCBI Taxonomy" id="34475"/>
    <lineage>
        <taxon>Eukaryota</taxon>
        <taxon>Fungi</taxon>
        <taxon>Dikarya</taxon>
        <taxon>Basidiomycota</taxon>
        <taxon>Agaricomycotina</taxon>
        <taxon>Agaricomycetes</taxon>
        <taxon>Polyporales</taxon>
        <taxon>Rhodofomes</taxon>
    </lineage>
</organism>
<comment type="similarity">
    <text evidence="1">Belongs to the IST1 family.</text>
</comment>
<dbReference type="InterPro" id="IPR005061">
    <property type="entry name" value="Ist1"/>
</dbReference>
<evidence type="ECO:0000256" key="2">
    <source>
        <dbReference type="SAM" id="MobiDB-lite"/>
    </source>
</evidence>
<feature type="region of interest" description="Disordered" evidence="2">
    <location>
        <begin position="801"/>
        <end position="1280"/>
    </location>
</feature>
<feature type="compositionally biased region" description="Pro residues" evidence="2">
    <location>
        <begin position="718"/>
        <end position="735"/>
    </location>
</feature>
<feature type="compositionally biased region" description="Basic and acidic residues" evidence="2">
    <location>
        <begin position="339"/>
        <end position="351"/>
    </location>
</feature>
<feature type="compositionally biased region" description="Polar residues" evidence="2">
    <location>
        <begin position="1161"/>
        <end position="1171"/>
    </location>
</feature>
<evidence type="ECO:0000259" key="3">
    <source>
        <dbReference type="PROSITE" id="PS50086"/>
    </source>
</evidence>
<dbReference type="PANTHER" id="PTHR12161:SF5">
    <property type="entry name" value="IST1 HOMOLOG"/>
    <property type="match status" value="1"/>
</dbReference>
<feature type="compositionally biased region" description="Low complexity" evidence="2">
    <location>
        <begin position="371"/>
        <end position="395"/>
    </location>
</feature>
<dbReference type="Pfam" id="PF03398">
    <property type="entry name" value="Ist1"/>
    <property type="match status" value="1"/>
</dbReference>
<gene>
    <name evidence="4" type="ORF">C8Q71DRAFT_876845</name>
</gene>
<feature type="compositionally biased region" description="Basic and acidic residues" evidence="2">
    <location>
        <begin position="1215"/>
        <end position="1260"/>
    </location>
</feature>
<feature type="region of interest" description="Disordered" evidence="2">
    <location>
        <begin position="328"/>
        <end position="395"/>
    </location>
</feature>
<feature type="compositionally biased region" description="Polar residues" evidence="2">
    <location>
        <begin position="802"/>
        <end position="811"/>
    </location>
</feature>
<dbReference type="Gene3D" id="1.10.472.80">
    <property type="entry name" value="Ypt/Rab-GAP domain of gyp1p, domain 3"/>
    <property type="match status" value="1"/>
</dbReference>
<dbReference type="PANTHER" id="PTHR12161">
    <property type="entry name" value="IST1 FAMILY MEMBER"/>
    <property type="match status" value="1"/>
</dbReference>
<feature type="region of interest" description="Disordered" evidence="2">
    <location>
        <begin position="711"/>
        <end position="762"/>
    </location>
</feature>
<sequence length="1280" mass="139004">MTHWDPAKMKSQLRATAQRLGQMQDRMDSQAQITRRDIATLLQQDNVALARAKAQKLMNEDALSDLLQTLEMHVGMIVGHLGELERKDSPSPVVLEAAASIAVAAPQIDSKELRSVRDLLAQRLGPEFARSVNEYVSTRVRKALSTRPASAVKLDHYMYSVAKAQGIQWTPSPSPQQIVNVISEMLDPTNIPVVDLTHLRILCSQGLPDDPPWLRPKVWRLLLGTLPPAKEAWNESSRKSRDNYYDLVRRLLEPFSSLPPPTTPLTSLDESLMNASKEFSQIPPRLMLGLQEAPDDVPLCPLDEAAPDDIKIPCAQVLDERLRMIREMQNSDDAAAPEVRLDSTPEIRLEDAQSDSSDDDDDDDDESYRDAGSAGSAPPSPSPSATSVHSSGSTTLLRSRTMGAHPKHASALLRLLYLHSCLNPANQSPHIGSLLIPVYSALVEEVVPEDAAHAEADTFWLFETLVGEFADLNDAEGGRAWSQKLSDRLYLADPELTEDLQVKGLDPALPHYSFRWLIPVLTHTLSLRPLLTVWDAILSRPTRERDSNPKLDFLVDVCTGMLLRTKNVLLRLGRPERKAMGLWSDELAAIPSTPLAARELEDAFAEGMTFLQQFPLESAGGIEAILQCACDLAHQRQVMQNGAKATGTSFGARLRDTVWKGFAQTAPISESEHEDSETSDEDETEPETSTNGQPSTLTARLANTVWRGISNESAMDEPPSPISPASPMPPSPVHSPAPSTSSKALPSPPSEVTEASSAPAGSSKFWGYAEKLKESDAAATLAKVSTNWKVKALDVWSKRATGASSMFLSPPSTAPLPRTPDMDARRASFNDDYQSRSPNEKRRGGSLPGLPPHLEGYSPPARPAFFRPPRDSVMFTGGRLPFSPTNGESSPASDTGSMSSGGVRASLTSFGKQQDQSRAAKGKSGPRPLLLNSASLMTNRSPATTPLSGSSDRSVDNIRGSRSPAPRDSMSSYSSFSPVHSRSATIDSDGNSRIVPLRSARSPMARGSRRVTPTSSTTSSPPKVHRRMDTETSTQLGSDDGHSSRGWGRVDVLDSPPTGSSSPPPQTPADATSSLNRGVRVKAPTSRTGSPSIDDTGHMSSDVEARPAKAMYPLPRLSVGDTSDSSATQAPPRSPRSKQKRIPPKLSTTRSRENIIAENGSAAQSNLTTGWSEDEDVDNVTTPRAMSFQSENPVSTSATPRNIRRVRKTSGDGNGEVRARKLSGEGREVRTRKVSTDGHSPRRRKLSDEREATKQKRESSADEGDDEGYRDLLSAYESED</sequence>
<dbReference type="SUPFAM" id="SSF47923">
    <property type="entry name" value="Ypt/Rab-GAP domain of gyp1p"/>
    <property type="match status" value="2"/>
</dbReference>
<evidence type="ECO:0000313" key="5">
    <source>
        <dbReference type="Proteomes" id="UP000814176"/>
    </source>
</evidence>
<feature type="region of interest" description="Disordered" evidence="2">
    <location>
        <begin position="665"/>
        <end position="699"/>
    </location>
</feature>
<feature type="compositionally biased region" description="Polar residues" evidence="2">
    <location>
        <begin position="932"/>
        <end position="952"/>
    </location>
</feature>
<keyword evidence="5" id="KW-1185">Reference proteome</keyword>
<dbReference type="GeneID" id="72009151"/>
<protein>
    <submittedName>
        <fullName evidence="4">Regulator of Vps4 activity in the MVB pathway-domain-containing protein</fullName>
    </submittedName>
</protein>